<dbReference type="PANTHER" id="PTHR12858">
    <property type="entry name" value="RIBOSOME BIOGENESIS PROTEIN"/>
    <property type="match status" value="1"/>
</dbReference>
<dbReference type="Pfam" id="PF08142">
    <property type="entry name" value="AARP2CN"/>
    <property type="match status" value="1"/>
</dbReference>
<dbReference type="Proteomes" id="UP001177140">
    <property type="component" value="Unassembled WGS sequence"/>
</dbReference>
<dbReference type="GO" id="GO:0030686">
    <property type="term" value="C:90S preribosome"/>
    <property type="evidence" value="ECO:0007669"/>
    <property type="project" value="TreeGrafter"/>
</dbReference>
<keyword evidence="2" id="KW-0690">Ribosome biogenesis</keyword>
<dbReference type="GO" id="GO:0005525">
    <property type="term" value="F:GTP binding"/>
    <property type="evidence" value="ECO:0007669"/>
    <property type="project" value="InterPro"/>
</dbReference>
<dbReference type="Pfam" id="PF04950">
    <property type="entry name" value="RIBIOP_C"/>
    <property type="match status" value="1"/>
</dbReference>
<proteinExistence type="predicted"/>
<reference evidence="5" key="1">
    <citation type="submission" date="2022-03" db="EMBL/GenBank/DDBJ databases">
        <title>A functionally conserved STORR gene fusion in Papaver species that diverged 16.8 million years ago.</title>
        <authorList>
            <person name="Catania T."/>
        </authorList>
    </citation>
    <scope>NUCLEOTIDE SEQUENCE</scope>
    <source>
        <strain evidence="5">S-191538</strain>
    </source>
</reference>
<evidence type="ECO:0000259" key="4">
    <source>
        <dbReference type="PROSITE" id="PS51714"/>
    </source>
</evidence>
<dbReference type="GO" id="GO:0000462">
    <property type="term" value="P:maturation of SSU-rRNA from tricistronic rRNA transcript (SSU-rRNA, 5.8S rRNA, LSU-rRNA)"/>
    <property type="evidence" value="ECO:0007669"/>
    <property type="project" value="TreeGrafter"/>
</dbReference>
<dbReference type="Gene3D" id="3.40.50.300">
    <property type="entry name" value="P-loop containing nucleotide triphosphate hydrolases"/>
    <property type="match status" value="1"/>
</dbReference>
<sequence length="501" mass="56009">MKNKMRTLNISKEESAPYVVVVHGPPKVGKSLLIKSLVKHYTADKTLPDITNPITIISGGDKRIQFVECPNNVNGMIDAAKYADAVIFLIDISYDFELETFEFLDLLKVRGMPKVMGVLTYLDSFVDVEKLKRDKEDLVDSFNREISEAAEVFCLSRLDNHGMYLEDEIRELVRLISAMELHSFSGRVEQPYVLVDRFVDVTPPERLCRDIDCTRNVNLYGYLRGRDIKKGTKLHIAGVGDFHSACVARVADPCPLPSVDGHNMETDLDETTYSEIGSFKPGTYLRLEVHGVPSEMVNSRHPCQPILVGGISPKEEKDGYMQVIMLVELKQHNWHTKPLKTNVPIIVSVGWRRYQTTPIYTLKDCPEQLEHTLEDVPCLAAFWGPLSPPDTKVVAVKSLANHEASFRILATGVILNNHAAKIVKKSTRTGTPCKIFNDLSLALIEGMFTSDDEVNQFKDAKLMTSSGIPGEVNEVSVLNVETYFPPSVLALGCSICFLMCI</sequence>
<dbReference type="SMART" id="SM00785">
    <property type="entry name" value="AARP2CN"/>
    <property type="match status" value="1"/>
</dbReference>
<feature type="domain" description="Bms1-type G" evidence="4">
    <location>
        <begin position="16"/>
        <end position="182"/>
    </location>
</feature>
<dbReference type="GO" id="GO:0005730">
    <property type="term" value="C:nucleolus"/>
    <property type="evidence" value="ECO:0007669"/>
    <property type="project" value="UniProtKB-SubCell"/>
</dbReference>
<name>A0AA41VCR0_PAPNU</name>
<dbReference type="PROSITE" id="PS51714">
    <property type="entry name" value="G_BMS1"/>
    <property type="match status" value="1"/>
</dbReference>
<dbReference type="SUPFAM" id="SSF52540">
    <property type="entry name" value="P-loop containing nucleoside triphosphate hydrolases"/>
    <property type="match status" value="1"/>
</dbReference>
<organism evidence="5 6">
    <name type="scientific">Papaver nudicaule</name>
    <name type="common">Iceland poppy</name>
    <dbReference type="NCBI Taxonomy" id="74823"/>
    <lineage>
        <taxon>Eukaryota</taxon>
        <taxon>Viridiplantae</taxon>
        <taxon>Streptophyta</taxon>
        <taxon>Embryophyta</taxon>
        <taxon>Tracheophyta</taxon>
        <taxon>Spermatophyta</taxon>
        <taxon>Magnoliopsida</taxon>
        <taxon>Ranunculales</taxon>
        <taxon>Papaveraceae</taxon>
        <taxon>Papaveroideae</taxon>
        <taxon>Papaver</taxon>
    </lineage>
</organism>
<dbReference type="EMBL" id="JAJJMA010194681">
    <property type="protein sequence ID" value="MCL7038838.1"/>
    <property type="molecule type" value="Genomic_DNA"/>
</dbReference>
<keyword evidence="3" id="KW-0539">Nucleus</keyword>
<dbReference type="InterPro" id="IPR027417">
    <property type="entry name" value="P-loop_NTPase"/>
</dbReference>
<evidence type="ECO:0000256" key="2">
    <source>
        <dbReference type="ARBA" id="ARBA00022517"/>
    </source>
</evidence>
<evidence type="ECO:0000256" key="1">
    <source>
        <dbReference type="ARBA" id="ARBA00004604"/>
    </source>
</evidence>
<dbReference type="SMART" id="SM01362">
    <property type="entry name" value="DUF663"/>
    <property type="match status" value="1"/>
</dbReference>
<dbReference type="InterPro" id="IPR030387">
    <property type="entry name" value="G_Bms1/Tsr1_dom"/>
</dbReference>
<accession>A0AA41VCR0</accession>
<dbReference type="AlphaFoldDB" id="A0AA41VCR0"/>
<dbReference type="InterPro" id="IPR007034">
    <property type="entry name" value="BMS1_TSR1_C"/>
</dbReference>
<dbReference type="GO" id="GO:0000479">
    <property type="term" value="P:endonucleolytic cleavage of tricistronic rRNA transcript (SSU-rRNA, 5.8S rRNA, LSU-rRNA)"/>
    <property type="evidence" value="ECO:0007669"/>
    <property type="project" value="TreeGrafter"/>
</dbReference>
<dbReference type="InterPro" id="IPR012948">
    <property type="entry name" value="AARP2CN"/>
</dbReference>
<dbReference type="GO" id="GO:0003924">
    <property type="term" value="F:GTPase activity"/>
    <property type="evidence" value="ECO:0007669"/>
    <property type="project" value="TreeGrafter"/>
</dbReference>
<evidence type="ECO:0000313" key="5">
    <source>
        <dbReference type="EMBL" id="MCL7038838.1"/>
    </source>
</evidence>
<dbReference type="GO" id="GO:0034511">
    <property type="term" value="F:U3 snoRNA binding"/>
    <property type="evidence" value="ECO:0007669"/>
    <property type="project" value="TreeGrafter"/>
</dbReference>
<keyword evidence="6" id="KW-1185">Reference proteome</keyword>
<dbReference type="InterPro" id="IPR039761">
    <property type="entry name" value="Bms1/Tsr1"/>
</dbReference>
<comment type="subcellular location">
    <subcellularLocation>
        <location evidence="1">Nucleus</location>
        <location evidence="1">Nucleolus</location>
    </subcellularLocation>
</comment>
<gene>
    <name evidence="5" type="ORF">MKW94_014378</name>
</gene>
<dbReference type="PANTHER" id="PTHR12858:SF2">
    <property type="entry name" value="RIBOSOME BIOGENESIS PROTEIN BMS1 HOMOLOG"/>
    <property type="match status" value="1"/>
</dbReference>
<comment type="caution">
    <text evidence="5">The sequence shown here is derived from an EMBL/GenBank/DDBJ whole genome shotgun (WGS) entry which is preliminary data.</text>
</comment>
<evidence type="ECO:0000256" key="3">
    <source>
        <dbReference type="ARBA" id="ARBA00023242"/>
    </source>
</evidence>
<protein>
    <recommendedName>
        <fullName evidence="4">Bms1-type G domain-containing protein</fullName>
    </recommendedName>
</protein>
<evidence type="ECO:0000313" key="6">
    <source>
        <dbReference type="Proteomes" id="UP001177140"/>
    </source>
</evidence>